<dbReference type="Proteomes" id="UP000181790">
    <property type="component" value="Unassembled WGS sequence"/>
</dbReference>
<dbReference type="InterPro" id="IPR036977">
    <property type="entry name" value="DNA_primase_Znf_CHC2"/>
</dbReference>
<proteinExistence type="predicted"/>
<keyword evidence="2" id="KW-1185">Reference proteome</keyword>
<dbReference type="InterPro" id="IPR034154">
    <property type="entry name" value="TOPRIM_DnaG/twinkle"/>
</dbReference>
<dbReference type="GO" id="GO:0008270">
    <property type="term" value="F:zinc ion binding"/>
    <property type="evidence" value="ECO:0007669"/>
    <property type="project" value="InterPro"/>
</dbReference>
<name>A0A1S2VTF9_9BACT</name>
<dbReference type="AlphaFoldDB" id="A0A1S2VTF9"/>
<evidence type="ECO:0000313" key="1">
    <source>
        <dbReference type="EMBL" id="OIN61198.1"/>
    </source>
</evidence>
<dbReference type="SUPFAM" id="SSF56731">
    <property type="entry name" value="DNA primase core"/>
    <property type="match status" value="1"/>
</dbReference>
<dbReference type="Gene3D" id="3.90.580.10">
    <property type="entry name" value="Zinc finger, CHC2-type domain"/>
    <property type="match status" value="1"/>
</dbReference>
<dbReference type="Gene3D" id="3.40.50.300">
    <property type="entry name" value="P-loop containing nucleotide triphosphate hydrolases"/>
    <property type="match status" value="1"/>
</dbReference>
<organism evidence="1 2">
    <name type="scientific">Arsenicibacter rosenii</name>
    <dbReference type="NCBI Taxonomy" id="1750698"/>
    <lineage>
        <taxon>Bacteria</taxon>
        <taxon>Pseudomonadati</taxon>
        <taxon>Bacteroidota</taxon>
        <taxon>Cytophagia</taxon>
        <taxon>Cytophagales</taxon>
        <taxon>Spirosomataceae</taxon>
        <taxon>Arsenicibacter</taxon>
    </lineage>
</organism>
<reference evidence="1 2" key="1">
    <citation type="submission" date="2016-10" db="EMBL/GenBank/DDBJ databases">
        <title>Arsenicibacter rosenii gen. nov., sp. nov., an efficient arsenic-methylating bacterium isolated from an arsenic-contaminated paddy soil.</title>
        <authorList>
            <person name="Huang K."/>
        </authorList>
    </citation>
    <scope>NUCLEOTIDE SEQUENCE [LARGE SCALE GENOMIC DNA]</scope>
    <source>
        <strain evidence="1 2">SM-1</strain>
    </source>
</reference>
<dbReference type="SUPFAM" id="SSF52540">
    <property type="entry name" value="P-loop containing nucleoside triphosphate hydrolases"/>
    <property type="match status" value="1"/>
</dbReference>
<protein>
    <recommendedName>
        <fullName evidence="3">Toprim domain-containing protein</fullName>
    </recommendedName>
</protein>
<gene>
    <name evidence="1" type="ORF">BLX24_03820</name>
</gene>
<sequence length="973" mass="113708">MKVTPQHVYEQTDGGKTIILEYYPQAKKSFEHRNFKFGIRNEKTPSAIVREYGGVWWVKDYGSSDKAMSPIDVVMKEESLDFSGAMKLIAEKFGIIGEDGQETKPRYEFRKGPADPEQEDGKAYPSTKDFTVPELKTIFSKNIWQYLSKKTKDGEMPSDEAAFRAAVAICKTYRLHSLEKYSWIKDRTAFTYISTESFPQFMFDEGSWQKYYKPREREKSKRFFSSGRKPENYMFGLAQAEKRLEEMAYPNGRETFDPETSEAKPNKPLVNKLPEIIICTGGSDALNIAALGFSVVWLNSETAMLDSSQFAKLRGLAERVYYLGDIDETGKKEALRLGMEYLDLHTIYLPDLLRQRYDLRGNYCKDVRDYFNYYSNKDFDNLLKQAYPLRFWDEEPKLDREGMPVRKFGRILYEYKPNNELIYNFLYRNGFGLMDMPNAKEGEVLVQVGGNVVRQIEFSHINRYVKDFLKDRYSPIDLLNAFHRSKYFSKDSMSNLNRIEVPFEDFGRDFQYLFFQNQSWRVSGDAIEVFDNEKCQVYVWEEEVIPHDVKVLPAPFTIKRDGMGDPDIEIHNTDCMFLRFLINASRVHWKKELEEELDKLPLKEQAEYREKYRWSIDGPLLSAEEIREQKQHLINKLVSFGYLLHRFKDPAAAYCIWAMDYAMQSTDDSNGGTGKSMAYMSLSQLMKHKLLSGRQQRLTDDPHFMEGTTEHTDLVLIDDANKYLDFDNFFSMINAFMPVNPKGMTAYTIPFSLSPKLCITSNYPPNKTDKSTMRRLWFTAFSDYYHKNPNGEYREERLPIHEFGKSLFTEFTAAEWNSYLNLMARCVQAWLTTGVVEPPMGNVMQNTYKAQMGPTFHAWADAYFNSEDQRLDRLVPRYMAQETYIKTLQPQLSAQGFMDKLKAFCRYNGYVLNPVELQGKDGRIMARHEKYINQRGEWVKSDKSASDEYLYIQTSAEITPERRFWDEPAGMPF</sequence>
<dbReference type="EMBL" id="MORL01000001">
    <property type="protein sequence ID" value="OIN61198.1"/>
    <property type="molecule type" value="Genomic_DNA"/>
</dbReference>
<dbReference type="RefSeq" id="WP_071501700.1">
    <property type="nucleotide sequence ID" value="NZ_MORL01000001.1"/>
</dbReference>
<dbReference type="CDD" id="cd01029">
    <property type="entry name" value="TOPRIM_primases"/>
    <property type="match status" value="1"/>
</dbReference>
<dbReference type="Gene3D" id="3.40.1360.10">
    <property type="match status" value="1"/>
</dbReference>
<accession>A0A1S2VTF9</accession>
<dbReference type="GO" id="GO:0006260">
    <property type="term" value="P:DNA replication"/>
    <property type="evidence" value="ECO:0007669"/>
    <property type="project" value="InterPro"/>
</dbReference>
<evidence type="ECO:0000313" key="2">
    <source>
        <dbReference type="Proteomes" id="UP000181790"/>
    </source>
</evidence>
<evidence type="ECO:0008006" key="3">
    <source>
        <dbReference type="Google" id="ProtNLM"/>
    </source>
</evidence>
<comment type="caution">
    <text evidence="1">The sequence shown here is derived from an EMBL/GenBank/DDBJ whole genome shotgun (WGS) entry which is preliminary data.</text>
</comment>
<dbReference type="GO" id="GO:0003677">
    <property type="term" value="F:DNA binding"/>
    <property type="evidence" value="ECO:0007669"/>
    <property type="project" value="InterPro"/>
</dbReference>
<dbReference type="OrthoDB" id="840343at2"/>
<dbReference type="InterPro" id="IPR027417">
    <property type="entry name" value="P-loop_NTPase"/>
</dbReference>